<comment type="caution">
    <text evidence="1">The sequence shown here is derived from an EMBL/GenBank/DDBJ whole genome shotgun (WGS) entry which is preliminary data.</text>
</comment>
<sequence>MFNGRYLRLQNLTFGYNLPKSFLEKINMQKCRFYVSGFDLFSIDKYPKGWDPESSAVGYYPITSSFHFGISLIY</sequence>
<protein>
    <recommendedName>
        <fullName evidence="2">TonB-dependent receptor-like beta-barrel domain-containing protein</fullName>
    </recommendedName>
</protein>
<gene>
    <name evidence="1" type="ORF">SDC9_150703</name>
</gene>
<dbReference type="AlphaFoldDB" id="A0A645ESH4"/>
<dbReference type="EMBL" id="VSSQ01049389">
    <property type="protein sequence ID" value="MPN03473.1"/>
    <property type="molecule type" value="Genomic_DNA"/>
</dbReference>
<reference evidence="1" key="1">
    <citation type="submission" date="2019-08" db="EMBL/GenBank/DDBJ databases">
        <authorList>
            <person name="Kucharzyk K."/>
            <person name="Murdoch R.W."/>
            <person name="Higgins S."/>
            <person name="Loffler F."/>
        </authorList>
    </citation>
    <scope>NUCLEOTIDE SEQUENCE</scope>
</reference>
<name>A0A645ESH4_9ZZZZ</name>
<evidence type="ECO:0008006" key="2">
    <source>
        <dbReference type="Google" id="ProtNLM"/>
    </source>
</evidence>
<accession>A0A645ESH4</accession>
<evidence type="ECO:0000313" key="1">
    <source>
        <dbReference type="EMBL" id="MPN03473.1"/>
    </source>
</evidence>
<organism evidence="1">
    <name type="scientific">bioreactor metagenome</name>
    <dbReference type="NCBI Taxonomy" id="1076179"/>
    <lineage>
        <taxon>unclassified sequences</taxon>
        <taxon>metagenomes</taxon>
        <taxon>ecological metagenomes</taxon>
    </lineage>
</organism>
<proteinExistence type="predicted"/>